<dbReference type="PRINTS" id="PR00385">
    <property type="entry name" value="P450"/>
</dbReference>
<proteinExistence type="inferred from homology"/>
<evidence type="ECO:0000313" key="10">
    <source>
        <dbReference type="EMBL" id="CAA0838061.1"/>
    </source>
</evidence>
<keyword evidence="4 8" id="KW-0349">Heme</keyword>
<organism evidence="10 11">
    <name type="scientific">Striga hermonthica</name>
    <name type="common">Purple witchweed</name>
    <name type="synonym">Buchnera hermonthica</name>
    <dbReference type="NCBI Taxonomy" id="68872"/>
    <lineage>
        <taxon>Eukaryota</taxon>
        <taxon>Viridiplantae</taxon>
        <taxon>Streptophyta</taxon>
        <taxon>Embryophyta</taxon>
        <taxon>Tracheophyta</taxon>
        <taxon>Spermatophyta</taxon>
        <taxon>Magnoliopsida</taxon>
        <taxon>eudicotyledons</taxon>
        <taxon>Gunneridae</taxon>
        <taxon>Pentapetalae</taxon>
        <taxon>asterids</taxon>
        <taxon>lamiids</taxon>
        <taxon>Lamiales</taxon>
        <taxon>Orobanchaceae</taxon>
        <taxon>Buchnereae</taxon>
        <taxon>Striga</taxon>
    </lineage>
</organism>
<name>A0A9N7NLE8_STRHE</name>
<dbReference type="GO" id="GO:0005506">
    <property type="term" value="F:iron ion binding"/>
    <property type="evidence" value="ECO:0007669"/>
    <property type="project" value="InterPro"/>
</dbReference>
<keyword evidence="6 9" id="KW-0560">Oxidoreductase</keyword>
<dbReference type="Proteomes" id="UP001153555">
    <property type="component" value="Unassembled WGS sequence"/>
</dbReference>
<evidence type="ECO:0000256" key="8">
    <source>
        <dbReference type="PIRSR" id="PIRSR602401-1"/>
    </source>
</evidence>
<evidence type="ECO:0000256" key="3">
    <source>
        <dbReference type="ARBA" id="ARBA00010617"/>
    </source>
</evidence>
<comment type="cofactor">
    <cofactor evidence="1 8">
        <name>heme</name>
        <dbReference type="ChEBI" id="CHEBI:30413"/>
    </cofactor>
</comment>
<evidence type="ECO:0000256" key="7">
    <source>
        <dbReference type="ARBA" id="ARBA00023004"/>
    </source>
</evidence>
<dbReference type="InterPro" id="IPR017972">
    <property type="entry name" value="Cyt_P450_CS"/>
</dbReference>
<evidence type="ECO:0000256" key="5">
    <source>
        <dbReference type="ARBA" id="ARBA00022723"/>
    </source>
</evidence>
<dbReference type="AlphaFoldDB" id="A0A9N7NLE8"/>
<evidence type="ECO:0000256" key="4">
    <source>
        <dbReference type="ARBA" id="ARBA00022617"/>
    </source>
</evidence>
<gene>
    <name evidence="10" type="ORF">SHERM_04675</name>
</gene>
<comment type="subcellular location">
    <subcellularLocation>
        <location evidence="2">Membrane</location>
        <topology evidence="2">Single-pass membrane protein</topology>
    </subcellularLocation>
</comment>
<dbReference type="InterPro" id="IPR036396">
    <property type="entry name" value="Cyt_P450_sf"/>
</dbReference>
<evidence type="ECO:0000256" key="1">
    <source>
        <dbReference type="ARBA" id="ARBA00001971"/>
    </source>
</evidence>
<dbReference type="GO" id="GO:0020037">
    <property type="term" value="F:heme binding"/>
    <property type="evidence" value="ECO:0007669"/>
    <property type="project" value="InterPro"/>
</dbReference>
<dbReference type="GO" id="GO:0004497">
    <property type="term" value="F:monooxygenase activity"/>
    <property type="evidence" value="ECO:0007669"/>
    <property type="project" value="UniProtKB-KW"/>
</dbReference>
<dbReference type="GO" id="GO:0016020">
    <property type="term" value="C:membrane"/>
    <property type="evidence" value="ECO:0007669"/>
    <property type="project" value="UniProtKB-SubCell"/>
</dbReference>
<dbReference type="Gene3D" id="1.10.630.10">
    <property type="entry name" value="Cytochrome P450"/>
    <property type="match status" value="1"/>
</dbReference>
<protein>
    <submittedName>
        <fullName evidence="10">Cytochrome P450 71A25</fullName>
    </submittedName>
</protein>
<accession>A0A9N7NLE8</accession>
<dbReference type="PROSITE" id="PS00086">
    <property type="entry name" value="CYTOCHROME_P450"/>
    <property type="match status" value="1"/>
</dbReference>
<dbReference type="OrthoDB" id="1470350at2759"/>
<evidence type="ECO:0000256" key="6">
    <source>
        <dbReference type="ARBA" id="ARBA00023002"/>
    </source>
</evidence>
<keyword evidence="9" id="KW-0503">Monooxygenase</keyword>
<comment type="similarity">
    <text evidence="3 9">Belongs to the cytochrome P450 family.</text>
</comment>
<evidence type="ECO:0000313" key="11">
    <source>
        <dbReference type="Proteomes" id="UP001153555"/>
    </source>
</evidence>
<dbReference type="PANTHER" id="PTHR47955:SF15">
    <property type="entry name" value="CYTOCHROME P450 71A2-LIKE"/>
    <property type="match status" value="1"/>
</dbReference>
<dbReference type="PRINTS" id="PR00463">
    <property type="entry name" value="EP450I"/>
</dbReference>
<evidence type="ECO:0000256" key="9">
    <source>
        <dbReference type="RuleBase" id="RU000461"/>
    </source>
</evidence>
<reference evidence="10" key="1">
    <citation type="submission" date="2019-12" db="EMBL/GenBank/DDBJ databases">
        <authorList>
            <person name="Scholes J."/>
        </authorList>
    </citation>
    <scope>NUCLEOTIDE SEQUENCE</scope>
</reference>
<keyword evidence="5 8" id="KW-0479">Metal-binding</keyword>
<evidence type="ECO:0000256" key="2">
    <source>
        <dbReference type="ARBA" id="ARBA00004167"/>
    </source>
</evidence>
<keyword evidence="7 8" id="KW-0408">Iron</keyword>
<dbReference type="EMBL" id="CACSLK010030875">
    <property type="protein sequence ID" value="CAA0838061.1"/>
    <property type="molecule type" value="Genomic_DNA"/>
</dbReference>
<keyword evidence="11" id="KW-1185">Reference proteome</keyword>
<dbReference type="SUPFAM" id="SSF48264">
    <property type="entry name" value="Cytochrome P450"/>
    <property type="match status" value="1"/>
</dbReference>
<sequence length="353" mass="40636">MKSIFVHQLLSNKRVRSMRTIREQETYLFIKRIQAQPPSHPVNLTEMFSEFAYNGIYKSTFGWKQGWSDNGRVFSALMTEFMDVLGTISIGDFVPWLSWVTRVNGFDKRVDAVFKRLDGFLEEVIEEHLKGDNDCDLSDENGESFVDILIHYLKENTNCGDTISAVLEWIMVELLRHPKVMERLMTQVRQTIKHNIITDDDLREMHYLKAVIKESLRFHPPKPLLVPRVAREDVKVKGYKVKAGTIVMTNVWAIGMDPTCWVEPEKFEPERFLGSKIDFRGLDFELIPFGAGRRGCPGITFSMAAVELVVANIIDKFDWELARGEDMDTRERFGGTVRRAKPLLAVATQVITK</sequence>
<dbReference type="InterPro" id="IPR001128">
    <property type="entry name" value="Cyt_P450"/>
</dbReference>
<dbReference type="Pfam" id="PF00067">
    <property type="entry name" value="p450"/>
    <property type="match status" value="1"/>
</dbReference>
<feature type="binding site" description="axial binding residue" evidence="8">
    <location>
        <position position="296"/>
    </location>
    <ligand>
        <name>heme</name>
        <dbReference type="ChEBI" id="CHEBI:30413"/>
    </ligand>
    <ligandPart>
        <name>Fe</name>
        <dbReference type="ChEBI" id="CHEBI:18248"/>
    </ligandPart>
</feature>
<dbReference type="InterPro" id="IPR002401">
    <property type="entry name" value="Cyt_P450_E_grp-I"/>
</dbReference>
<comment type="caution">
    <text evidence="10">The sequence shown here is derived from an EMBL/GenBank/DDBJ whole genome shotgun (WGS) entry which is preliminary data.</text>
</comment>
<dbReference type="GO" id="GO:0016705">
    <property type="term" value="F:oxidoreductase activity, acting on paired donors, with incorporation or reduction of molecular oxygen"/>
    <property type="evidence" value="ECO:0007669"/>
    <property type="project" value="InterPro"/>
</dbReference>
<dbReference type="PANTHER" id="PTHR47955">
    <property type="entry name" value="CYTOCHROME P450 FAMILY 71 PROTEIN"/>
    <property type="match status" value="1"/>
</dbReference>